<name>A0ABN7VV46_GIGMA</name>
<proteinExistence type="predicted"/>
<reference evidence="1 2" key="1">
    <citation type="submission" date="2021-06" db="EMBL/GenBank/DDBJ databases">
        <authorList>
            <person name="Kallberg Y."/>
            <person name="Tangrot J."/>
            <person name="Rosling A."/>
        </authorList>
    </citation>
    <scope>NUCLEOTIDE SEQUENCE [LARGE SCALE GENOMIC DNA]</scope>
    <source>
        <strain evidence="1 2">120-4 pot B 10/14</strain>
    </source>
</reference>
<evidence type="ECO:0000313" key="1">
    <source>
        <dbReference type="EMBL" id="CAG8801522.1"/>
    </source>
</evidence>
<accession>A0ABN7VV46</accession>
<dbReference type="Proteomes" id="UP000789901">
    <property type="component" value="Unassembled WGS sequence"/>
</dbReference>
<comment type="caution">
    <text evidence="1">The sequence shown here is derived from an EMBL/GenBank/DDBJ whole genome shotgun (WGS) entry which is preliminary data.</text>
</comment>
<keyword evidence="2" id="KW-1185">Reference proteome</keyword>
<dbReference type="EMBL" id="CAJVQB010023289">
    <property type="protein sequence ID" value="CAG8801522.1"/>
    <property type="molecule type" value="Genomic_DNA"/>
</dbReference>
<evidence type="ECO:0000313" key="2">
    <source>
        <dbReference type="Proteomes" id="UP000789901"/>
    </source>
</evidence>
<sequence>MNPITGLLYISNTIFKGIDDMCKKYLISNSLNSNYNLGFLEDDYEELQILLGIALEDCNEGSINEIWEVKHIQSTTNHSQFVVLLDNSLHYCTCFYLIYAGFYSEEDLVAFNNSQESFIQVVQE</sequence>
<protein>
    <submittedName>
        <fullName evidence="1">37481_t:CDS:1</fullName>
    </submittedName>
</protein>
<gene>
    <name evidence="1" type="ORF">GMARGA_LOCUS23213</name>
</gene>
<organism evidence="1 2">
    <name type="scientific">Gigaspora margarita</name>
    <dbReference type="NCBI Taxonomy" id="4874"/>
    <lineage>
        <taxon>Eukaryota</taxon>
        <taxon>Fungi</taxon>
        <taxon>Fungi incertae sedis</taxon>
        <taxon>Mucoromycota</taxon>
        <taxon>Glomeromycotina</taxon>
        <taxon>Glomeromycetes</taxon>
        <taxon>Diversisporales</taxon>
        <taxon>Gigasporaceae</taxon>
        <taxon>Gigaspora</taxon>
    </lineage>
</organism>